<proteinExistence type="predicted"/>
<organism evidence="5 6">
    <name type="scientific">Salmonirosea aquatica</name>
    <dbReference type="NCBI Taxonomy" id="2654236"/>
    <lineage>
        <taxon>Bacteria</taxon>
        <taxon>Pseudomonadati</taxon>
        <taxon>Bacteroidota</taxon>
        <taxon>Cytophagia</taxon>
        <taxon>Cytophagales</taxon>
        <taxon>Spirosomataceae</taxon>
        <taxon>Salmonirosea</taxon>
    </lineage>
</organism>
<evidence type="ECO:0000256" key="2">
    <source>
        <dbReference type="ARBA" id="ARBA00023125"/>
    </source>
</evidence>
<dbReference type="AlphaFoldDB" id="A0A7C9BGH9"/>
<sequence length="128" mass="14938">MEFKDKQSIYLQIADYVCEQIVLGQWPPGERIPSVRDLASTLEVNPNTVMRTYDFLQGKDIIFNQRGIGYSAAENAQKLILTFRRERFLETELPVFFKTMYLLDISLEDLQTRYQKFVAAEYPTTPNS</sequence>
<dbReference type="InterPro" id="IPR000524">
    <property type="entry name" value="Tscrpt_reg_HTH_GntR"/>
</dbReference>
<gene>
    <name evidence="5" type="ORF">GBK04_07145</name>
</gene>
<dbReference type="Pfam" id="PF00392">
    <property type="entry name" value="GntR"/>
    <property type="match status" value="1"/>
</dbReference>
<dbReference type="InterPro" id="IPR036388">
    <property type="entry name" value="WH-like_DNA-bd_sf"/>
</dbReference>
<dbReference type="GO" id="GO:0003700">
    <property type="term" value="F:DNA-binding transcription factor activity"/>
    <property type="evidence" value="ECO:0007669"/>
    <property type="project" value="InterPro"/>
</dbReference>
<dbReference type="Gene3D" id="1.10.287.100">
    <property type="match status" value="1"/>
</dbReference>
<dbReference type="SMART" id="SM00345">
    <property type="entry name" value="HTH_GNTR"/>
    <property type="match status" value="1"/>
</dbReference>
<dbReference type="InterPro" id="IPR036390">
    <property type="entry name" value="WH_DNA-bd_sf"/>
</dbReference>
<comment type="caution">
    <text evidence="5">The sequence shown here is derived from an EMBL/GenBank/DDBJ whole genome shotgun (WGS) entry which is preliminary data.</text>
</comment>
<dbReference type="Gene3D" id="1.10.10.10">
    <property type="entry name" value="Winged helix-like DNA-binding domain superfamily/Winged helix DNA-binding domain"/>
    <property type="match status" value="1"/>
</dbReference>
<keyword evidence="6" id="KW-1185">Reference proteome</keyword>
<keyword evidence="1" id="KW-0805">Transcription regulation</keyword>
<evidence type="ECO:0000256" key="1">
    <source>
        <dbReference type="ARBA" id="ARBA00023015"/>
    </source>
</evidence>
<evidence type="ECO:0000313" key="5">
    <source>
        <dbReference type="EMBL" id="MPR33137.1"/>
    </source>
</evidence>
<evidence type="ECO:0000256" key="3">
    <source>
        <dbReference type="ARBA" id="ARBA00023163"/>
    </source>
</evidence>
<accession>A0A7C9BGH9</accession>
<dbReference type="SUPFAM" id="SSF46785">
    <property type="entry name" value="Winged helix' DNA-binding domain"/>
    <property type="match status" value="1"/>
</dbReference>
<dbReference type="RefSeq" id="WP_152758154.1">
    <property type="nucleotide sequence ID" value="NZ_WHLY01000002.1"/>
</dbReference>
<dbReference type="PANTHER" id="PTHR38445">
    <property type="entry name" value="HTH-TYPE TRANSCRIPTIONAL REPRESSOR YTRA"/>
    <property type="match status" value="1"/>
</dbReference>
<feature type="domain" description="HTH gntR-type" evidence="4">
    <location>
        <begin position="7"/>
        <end position="75"/>
    </location>
</feature>
<dbReference type="CDD" id="cd07377">
    <property type="entry name" value="WHTH_GntR"/>
    <property type="match status" value="1"/>
</dbReference>
<evidence type="ECO:0000259" key="4">
    <source>
        <dbReference type="PROSITE" id="PS50949"/>
    </source>
</evidence>
<reference evidence="5 6" key="1">
    <citation type="submission" date="2019-10" db="EMBL/GenBank/DDBJ databases">
        <title>Draft Genome Sequence of Cytophagaceae sp. SJW1-29.</title>
        <authorList>
            <person name="Choi A."/>
        </authorList>
    </citation>
    <scope>NUCLEOTIDE SEQUENCE [LARGE SCALE GENOMIC DNA]</scope>
    <source>
        <strain evidence="5 6">SJW1-29</strain>
    </source>
</reference>
<dbReference type="EMBL" id="WHLY01000002">
    <property type="protein sequence ID" value="MPR33137.1"/>
    <property type="molecule type" value="Genomic_DNA"/>
</dbReference>
<evidence type="ECO:0000313" key="6">
    <source>
        <dbReference type="Proteomes" id="UP000479293"/>
    </source>
</evidence>
<dbReference type="GO" id="GO:0003677">
    <property type="term" value="F:DNA binding"/>
    <property type="evidence" value="ECO:0007669"/>
    <property type="project" value="UniProtKB-KW"/>
</dbReference>
<keyword evidence="2" id="KW-0238">DNA-binding</keyword>
<dbReference type="Proteomes" id="UP000479293">
    <property type="component" value="Unassembled WGS sequence"/>
</dbReference>
<name>A0A7C9BGH9_9BACT</name>
<dbReference type="PROSITE" id="PS50949">
    <property type="entry name" value="HTH_GNTR"/>
    <property type="match status" value="1"/>
</dbReference>
<keyword evidence="3" id="KW-0804">Transcription</keyword>
<dbReference type="PANTHER" id="PTHR38445:SF10">
    <property type="entry name" value="GNTR-FAMILY TRANSCRIPTIONAL REGULATOR"/>
    <property type="match status" value="1"/>
</dbReference>
<protein>
    <submittedName>
        <fullName evidence="5">GntR family transcriptional regulator</fullName>
    </submittedName>
</protein>